<reference evidence="9 10" key="1">
    <citation type="submission" date="2018-10" db="EMBL/GenBank/DDBJ databases">
        <title>Draft genome of Mycobacterium hodleri strain B.</title>
        <authorList>
            <person name="Amande T.J."/>
            <person name="Mcgenity T.J."/>
        </authorList>
    </citation>
    <scope>NUCLEOTIDE SEQUENCE [LARGE SCALE GENOMIC DNA]</scope>
    <source>
        <strain evidence="9 10">B</strain>
    </source>
</reference>
<dbReference type="InterPro" id="IPR036388">
    <property type="entry name" value="WH-like_DNA-bd_sf"/>
</dbReference>
<dbReference type="SMART" id="SM00346">
    <property type="entry name" value="HTH_ICLR"/>
    <property type="match status" value="1"/>
</dbReference>
<evidence type="ECO:0000313" key="10">
    <source>
        <dbReference type="Proteomes" id="UP000315759"/>
    </source>
</evidence>
<comment type="function">
    <text evidence="5">May be an activator protein for the gylABX operon.</text>
</comment>
<evidence type="ECO:0000256" key="2">
    <source>
        <dbReference type="ARBA" id="ARBA00023015"/>
    </source>
</evidence>
<name>A0A544W5A8_9MYCO</name>
<accession>A0A544W5A8</accession>
<gene>
    <name evidence="9" type="ORF">D8S82_06400</name>
</gene>
<dbReference type="InterPro" id="IPR029016">
    <property type="entry name" value="GAF-like_dom_sf"/>
</dbReference>
<dbReference type="InterPro" id="IPR036390">
    <property type="entry name" value="WH_DNA-bd_sf"/>
</dbReference>
<keyword evidence="1" id="KW-0319">Glycerol metabolism</keyword>
<dbReference type="InterPro" id="IPR050707">
    <property type="entry name" value="HTH_MetabolicPath_Reg"/>
</dbReference>
<dbReference type="InterPro" id="IPR005471">
    <property type="entry name" value="Tscrpt_reg_IclR_N"/>
</dbReference>
<dbReference type="PROSITE" id="PS51078">
    <property type="entry name" value="ICLR_ED"/>
    <property type="match status" value="1"/>
</dbReference>
<sequence length="254" mass="27451">MPGPIQALERATVILDLVERSDRSMQLRDIAQEVDLSKTTVHGILQTLTALEYLDQDPDTGAYSLGPRMSAHDVVELDGNDLRSAAMPWADGLASDTGFEVLMTILHDQEAEVVHHVFRPDDKPQTLRVGELLPLHATGCGKLILAYSPLRERLLRNLPLDRYTRRTSTNRGRLAAVIEQIRIAGVATGDGEFDPDVADVAVAVHGGSRSSVAALALNGPPEGLLARDGTPRPEPLAALRLAAMSVMHALEPAR</sequence>
<dbReference type="GO" id="GO:0003700">
    <property type="term" value="F:DNA-binding transcription factor activity"/>
    <property type="evidence" value="ECO:0007669"/>
    <property type="project" value="TreeGrafter"/>
</dbReference>
<dbReference type="GO" id="GO:0003677">
    <property type="term" value="F:DNA binding"/>
    <property type="evidence" value="ECO:0007669"/>
    <property type="project" value="UniProtKB-KW"/>
</dbReference>
<feature type="domain" description="IclR-ED" evidence="8">
    <location>
        <begin position="68"/>
        <end position="252"/>
    </location>
</feature>
<evidence type="ECO:0000256" key="3">
    <source>
        <dbReference type="ARBA" id="ARBA00023125"/>
    </source>
</evidence>
<organism evidence="9 10">
    <name type="scientific">Mycolicibacterium hodleri</name>
    <dbReference type="NCBI Taxonomy" id="49897"/>
    <lineage>
        <taxon>Bacteria</taxon>
        <taxon>Bacillati</taxon>
        <taxon>Actinomycetota</taxon>
        <taxon>Actinomycetes</taxon>
        <taxon>Mycobacteriales</taxon>
        <taxon>Mycobacteriaceae</taxon>
        <taxon>Mycolicibacterium</taxon>
    </lineage>
</organism>
<dbReference type="AlphaFoldDB" id="A0A544W5A8"/>
<proteinExistence type="predicted"/>
<keyword evidence="3" id="KW-0238">DNA-binding</keyword>
<evidence type="ECO:0000256" key="4">
    <source>
        <dbReference type="ARBA" id="ARBA00023163"/>
    </source>
</evidence>
<dbReference type="Pfam" id="PF09339">
    <property type="entry name" value="HTH_IclR"/>
    <property type="match status" value="1"/>
</dbReference>
<dbReference type="Proteomes" id="UP000315759">
    <property type="component" value="Unassembled WGS sequence"/>
</dbReference>
<evidence type="ECO:0000313" key="9">
    <source>
        <dbReference type="EMBL" id="TQR87412.1"/>
    </source>
</evidence>
<dbReference type="GO" id="GO:0006071">
    <property type="term" value="P:glycerol metabolic process"/>
    <property type="evidence" value="ECO:0007669"/>
    <property type="project" value="UniProtKB-KW"/>
</dbReference>
<dbReference type="RefSeq" id="WP_142551269.1">
    <property type="nucleotide sequence ID" value="NZ_VIFX01000006.1"/>
</dbReference>
<evidence type="ECO:0000256" key="1">
    <source>
        <dbReference type="ARBA" id="ARBA00022798"/>
    </source>
</evidence>
<dbReference type="Gene3D" id="1.10.10.10">
    <property type="entry name" value="Winged helix-like DNA-binding domain superfamily/Winged helix DNA-binding domain"/>
    <property type="match status" value="1"/>
</dbReference>
<dbReference type="PANTHER" id="PTHR30136:SF24">
    <property type="entry name" value="HTH-TYPE TRANSCRIPTIONAL REPRESSOR ALLR"/>
    <property type="match status" value="1"/>
</dbReference>
<dbReference type="Gene3D" id="3.30.450.40">
    <property type="match status" value="1"/>
</dbReference>
<dbReference type="SUPFAM" id="SSF46785">
    <property type="entry name" value="Winged helix' DNA-binding domain"/>
    <property type="match status" value="1"/>
</dbReference>
<evidence type="ECO:0000256" key="6">
    <source>
        <dbReference type="ARBA" id="ARBA00070406"/>
    </source>
</evidence>
<dbReference type="EMBL" id="VIFX01000006">
    <property type="protein sequence ID" value="TQR87412.1"/>
    <property type="molecule type" value="Genomic_DNA"/>
</dbReference>
<protein>
    <recommendedName>
        <fullName evidence="6">Glycerol operon regulatory protein</fullName>
    </recommendedName>
</protein>
<dbReference type="PANTHER" id="PTHR30136">
    <property type="entry name" value="HELIX-TURN-HELIX TRANSCRIPTIONAL REGULATOR, ICLR FAMILY"/>
    <property type="match status" value="1"/>
</dbReference>
<comment type="caution">
    <text evidence="9">The sequence shown here is derived from an EMBL/GenBank/DDBJ whole genome shotgun (WGS) entry which is preliminary data.</text>
</comment>
<dbReference type="GO" id="GO:0045892">
    <property type="term" value="P:negative regulation of DNA-templated transcription"/>
    <property type="evidence" value="ECO:0007669"/>
    <property type="project" value="TreeGrafter"/>
</dbReference>
<dbReference type="InterPro" id="IPR014757">
    <property type="entry name" value="Tscrpt_reg_IclR_C"/>
</dbReference>
<keyword evidence="2" id="KW-0805">Transcription regulation</keyword>
<dbReference type="FunFam" id="1.10.10.10:FF:000056">
    <property type="entry name" value="IclR family transcriptional regulator"/>
    <property type="match status" value="1"/>
</dbReference>
<evidence type="ECO:0000256" key="5">
    <source>
        <dbReference type="ARBA" id="ARBA00058938"/>
    </source>
</evidence>
<feature type="domain" description="HTH iclR-type" evidence="7">
    <location>
        <begin position="5"/>
        <end position="67"/>
    </location>
</feature>
<evidence type="ECO:0000259" key="7">
    <source>
        <dbReference type="PROSITE" id="PS51077"/>
    </source>
</evidence>
<keyword evidence="10" id="KW-1185">Reference proteome</keyword>
<dbReference type="Pfam" id="PF01614">
    <property type="entry name" value="IclR_C"/>
    <property type="match status" value="1"/>
</dbReference>
<keyword evidence="4" id="KW-0804">Transcription</keyword>
<dbReference type="PROSITE" id="PS51077">
    <property type="entry name" value="HTH_ICLR"/>
    <property type="match status" value="1"/>
</dbReference>
<dbReference type="SUPFAM" id="SSF55781">
    <property type="entry name" value="GAF domain-like"/>
    <property type="match status" value="1"/>
</dbReference>
<evidence type="ECO:0000259" key="8">
    <source>
        <dbReference type="PROSITE" id="PS51078"/>
    </source>
</evidence>